<dbReference type="InterPro" id="IPR016040">
    <property type="entry name" value="NAD(P)-bd_dom"/>
</dbReference>
<evidence type="ECO:0000313" key="2">
    <source>
        <dbReference type="EMBL" id="MFC6035733.1"/>
    </source>
</evidence>
<proteinExistence type="predicted"/>
<sequence length="203" mass="21665">MKIAIMGATGNVGQRLCAEALSRGHDVTAIARKQGDLPSHEKLTFVKGDVLGETAGKLLNGHDAVIYSLRFNGLDFDKALAAFRASDAPRLLIVGGAASLNAAPGGPALIDTPGFPEEIKIEAEPARQALNKLKASETSDWTFLSPSIIIGPGERTGKFRLGKDEVLKDAEGNSRISYEDFAVAMIDETETPKHQGERFTVGY</sequence>
<reference evidence="2 3" key="1">
    <citation type="submission" date="2024-09" db="EMBL/GenBank/DDBJ databases">
        <authorList>
            <person name="Zhang Z.-H."/>
        </authorList>
    </citation>
    <scope>NUCLEOTIDE SEQUENCE [LARGE SCALE GENOMIC DNA]</scope>
    <source>
        <strain evidence="2 3">HHTR114</strain>
    </source>
</reference>
<feature type="domain" description="NAD(P)-binding" evidence="1">
    <location>
        <begin position="7"/>
        <end position="188"/>
    </location>
</feature>
<dbReference type="SUPFAM" id="SSF51735">
    <property type="entry name" value="NAD(P)-binding Rossmann-fold domains"/>
    <property type="match status" value="1"/>
</dbReference>
<evidence type="ECO:0000313" key="3">
    <source>
        <dbReference type="Proteomes" id="UP001596116"/>
    </source>
</evidence>
<dbReference type="Pfam" id="PF13460">
    <property type="entry name" value="NAD_binding_10"/>
    <property type="match status" value="1"/>
</dbReference>
<keyword evidence="3" id="KW-1185">Reference proteome</keyword>
<dbReference type="InterPro" id="IPR036291">
    <property type="entry name" value="NAD(P)-bd_dom_sf"/>
</dbReference>
<protein>
    <submittedName>
        <fullName evidence="2">NAD(P)-dependent oxidoreductase</fullName>
    </submittedName>
</protein>
<dbReference type="InterPro" id="IPR051606">
    <property type="entry name" value="Polyketide_Oxido-like"/>
</dbReference>
<organism evidence="2 3">
    <name type="scientific">Hyphococcus aureus</name>
    <dbReference type="NCBI Taxonomy" id="2666033"/>
    <lineage>
        <taxon>Bacteria</taxon>
        <taxon>Pseudomonadati</taxon>
        <taxon>Pseudomonadota</taxon>
        <taxon>Alphaproteobacteria</taxon>
        <taxon>Parvularculales</taxon>
        <taxon>Parvularculaceae</taxon>
        <taxon>Hyphococcus</taxon>
    </lineage>
</organism>
<comment type="caution">
    <text evidence="2">The sequence shown here is derived from an EMBL/GenBank/DDBJ whole genome shotgun (WGS) entry which is preliminary data.</text>
</comment>
<name>A0ABW1KZ60_9PROT</name>
<gene>
    <name evidence="2" type="ORF">ACFMB1_09280</name>
</gene>
<dbReference type="EMBL" id="JBHPON010000001">
    <property type="protein sequence ID" value="MFC6035733.1"/>
    <property type="molecule type" value="Genomic_DNA"/>
</dbReference>
<dbReference type="PANTHER" id="PTHR43355:SF2">
    <property type="entry name" value="FLAVIN REDUCTASE (NADPH)"/>
    <property type="match status" value="1"/>
</dbReference>
<dbReference type="PANTHER" id="PTHR43355">
    <property type="entry name" value="FLAVIN REDUCTASE (NADPH)"/>
    <property type="match status" value="1"/>
</dbReference>
<dbReference type="RefSeq" id="WP_379878736.1">
    <property type="nucleotide sequence ID" value="NZ_JBHPON010000001.1"/>
</dbReference>
<evidence type="ECO:0000259" key="1">
    <source>
        <dbReference type="Pfam" id="PF13460"/>
    </source>
</evidence>
<accession>A0ABW1KZ60</accession>
<dbReference type="Gene3D" id="3.40.50.720">
    <property type="entry name" value="NAD(P)-binding Rossmann-like Domain"/>
    <property type="match status" value="1"/>
</dbReference>
<dbReference type="Proteomes" id="UP001596116">
    <property type="component" value="Unassembled WGS sequence"/>
</dbReference>
<dbReference type="CDD" id="cd05244">
    <property type="entry name" value="BVR-B_like_SDR_a"/>
    <property type="match status" value="1"/>
</dbReference>